<sequence>MDGGVNIMNEKNPEELYKERMERVMTTIGLKEPDRVPITPMSMFYAPTQKGYTKKEAMYEPQKLAQASFEVFSKTNWDMVPPLLGVFPAGVFDGLGVQFFKWPGAADEKQRLGDDVHFQYVEGEYMKADEYDEFFLDPTGFVIRKIIPRHHKNLQGFSMFPNLISLVSGYGVILNIPLFFGTPPNQEMMKSIGQAAVKLFEYVGANNKYVEDMKNIGYPVGFSNFVQAPYDVVSEFLRGMKGGMLDMYRRPEKLKKLLEMLVPSSIQATLIAQQMAPDNPIVFIPLHRGADGFMSREQFEEFYFPSLAAIMEALIQNNLIPCPFWEGSYNERLDFLGEFAQKHKGKMIYWFDRTDIIHAKEVFGDYVTIRGNVPASMLATGTPQQIDEYVKKIIEGCAEGGGFIVDGGVSGIPDEAKPECVKAMTEAVFKYGEYRK</sequence>
<reference evidence="2" key="1">
    <citation type="journal article" date="2015" name="Nature">
        <title>Complex archaea that bridge the gap between prokaryotes and eukaryotes.</title>
        <authorList>
            <person name="Spang A."/>
            <person name="Saw J.H."/>
            <person name="Jorgensen S.L."/>
            <person name="Zaremba-Niedzwiedzka K."/>
            <person name="Martijn J."/>
            <person name="Lind A.E."/>
            <person name="van Eijk R."/>
            <person name="Schleper C."/>
            <person name="Guy L."/>
            <person name="Ettema T.J."/>
        </authorList>
    </citation>
    <scope>NUCLEOTIDE SEQUENCE</scope>
</reference>
<proteinExistence type="predicted"/>
<protein>
    <recommendedName>
        <fullName evidence="1">Uroporphyrinogen decarboxylase (URO-D) domain-containing protein</fullName>
    </recommendedName>
</protein>
<dbReference type="GO" id="GO:0006779">
    <property type="term" value="P:porphyrin-containing compound biosynthetic process"/>
    <property type="evidence" value="ECO:0007669"/>
    <property type="project" value="InterPro"/>
</dbReference>
<comment type="caution">
    <text evidence="2">The sequence shown here is derived from an EMBL/GenBank/DDBJ whole genome shotgun (WGS) entry which is preliminary data.</text>
</comment>
<organism evidence="2">
    <name type="scientific">marine sediment metagenome</name>
    <dbReference type="NCBI Taxonomy" id="412755"/>
    <lineage>
        <taxon>unclassified sequences</taxon>
        <taxon>metagenomes</taxon>
        <taxon>ecological metagenomes</taxon>
    </lineage>
</organism>
<dbReference type="AlphaFoldDB" id="A0A0F9Q0S4"/>
<dbReference type="InterPro" id="IPR038071">
    <property type="entry name" value="UROD/MetE-like_sf"/>
</dbReference>
<dbReference type="GO" id="GO:0004853">
    <property type="term" value="F:uroporphyrinogen decarboxylase activity"/>
    <property type="evidence" value="ECO:0007669"/>
    <property type="project" value="InterPro"/>
</dbReference>
<dbReference type="PANTHER" id="PTHR47099:SF1">
    <property type="entry name" value="METHYLCOBAMIDE:COM METHYLTRANSFERASE MTBA"/>
    <property type="match status" value="1"/>
</dbReference>
<gene>
    <name evidence="2" type="ORF">LCGC14_0832380</name>
</gene>
<dbReference type="EMBL" id="LAZR01002394">
    <property type="protein sequence ID" value="KKN30602.1"/>
    <property type="molecule type" value="Genomic_DNA"/>
</dbReference>
<evidence type="ECO:0000259" key="1">
    <source>
        <dbReference type="Pfam" id="PF01208"/>
    </source>
</evidence>
<dbReference type="InterPro" id="IPR052024">
    <property type="entry name" value="Methanogen_methyltrans"/>
</dbReference>
<dbReference type="PANTHER" id="PTHR47099">
    <property type="entry name" value="METHYLCOBAMIDE:COM METHYLTRANSFERASE MTBA"/>
    <property type="match status" value="1"/>
</dbReference>
<feature type="domain" description="Uroporphyrinogen decarboxylase (URO-D)" evidence="1">
    <location>
        <begin position="221"/>
        <end position="430"/>
    </location>
</feature>
<dbReference type="SUPFAM" id="SSF51726">
    <property type="entry name" value="UROD/MetE-like"/>
    <property type="match status" value="1"/>
</dbReference>
<accession>A0A0F9Q0S4</accession>
<dbReference type="Pfam" id="PF01208">
    <property type="entry name" value="URO-D"/>
    <property type="match status" value="1"/>
</dbReference>
<evidence type="ECO:0000313" key="2">
    <source>
        <dbReference type="EMBL" id="KKN30602.1"/>
    </source>
</evidence>
<name>A0A0F9Q0S4_9ZZZZ</name>
<dbReference type="Gene3D" id="3.20.20.210">
    <property type="match status" value="2"/>
</dbReference>
<dbReference type="InterPro" id="IPR000257">
    <property type="entry name" value="Uroporphyrinogen_deCOase"/>
</dbReference>